<feature type="region of interest" description="Disordered" evidence="1">
    <location>
        <begin position="121"/>
        <end position="159"/>
    </location>
</feature>
<dbReference type="SUPFAM" id="SSF50249">
    <property type="entry name" value="Nucleic acid-binding proteins"/>
    <property type="match status" value="2"/>
</dbReference>
<dbReference type="GO" id="GO:0005829">
    <property type="term" value="C:cytosol"/>
    <property type="evidence" value="ECO:0007669"/>
    <property type="project" value="UniProtKB-ARBA"/>
</dbReference>
<dbReference type="EMBL" id="JADZLT010000043">
    <property type="protein sequence ID" value="MBH0237406.1"/>
    <property type="molecule type" value="Genomic_DNA"/>
</dbReference>
<dbReference type="Gene3D" id="2.40.50.140">
    <property type="entry name" value="Nucleic acid-binding proteins"/>
    <property type="match status" value="2"/>
</dbReference>
<dbReference type="AlphaFoldDB" id="A0A931I187"/>
<keyword evidence="4" id="KW-1185">Reference proteome</keyword>
<evidence type="ECO:0000313" key="4">
    <source>
        <dbReference type="Proteomes" id="UP000631694"/>
    </source>
</evidence>
<evidence type="ECO:0000259" key="2">
    <source>
        <dbReference type="PROSITE" id="PS51857"/>
    </source>
</evidence>
<accession>A0A931I187</accession>
<reference evidence="3" key="1">
    <citation type="submission" date="2020-12" db="EMBL/GenBank/DDBJ databases">
        <title>Methylobrevis albus sp. nov., isolated from fresh water lack sediment.</title>
        <authorList>
            <person name="Zou Q."/>
        </authorList>
    </citation>
    <scope>NUCLEOTIDE SEQUENCE</scope>
    <source>
        <strain evidence="3">L22</strain>
    </source>
</reference>
<dbReference type="PANTHER" id="PTHR11544">
    <property type="entry name" value="COLD SHOCK DOMAIN CONTAINING PROTEINS"/>
    <property type="match status" value="1"/>
</dbReference>
<comment type="caution">
    <text evidence="3">The sequence shown here is derived from an EMBL/GenBank/DDBJ whole genome shotgun (WGS) entry which is preliminary data.</text>
</comment>
<dbReference type="Proteomes" id="UP000631694">
    <property type="component" value="Unassembled WGS sequence"/>
</dbReference>
<dbReference type="SMART" id="SM00357">
    <property type="entry name" value="CSP"/>
    <property type="match status" value="2"/>
</dbReference>
<dbReference type="CDD" id="cd04458">
    <property type="entry name" value="CSP_CDS"/>
    <property type="match status" value="2"/>
</dbReference>
<dbReference type="InterPro" id="IPR002059">
    <property type="entry name" value="CSP_DNA-bd"/>
</dbReference>
<dbReference type="InterPro" id="IPR050181">
    <property type="entry name" value="Cold_shock_domain"/>
</dbReference>
<feature type="region of interest" description="Disordered" evidence="1">
    <location>
        <begin position="1"/>
        <end position="48"/>
    </location>
</feature>
<evidence type="ECO:0000256" key="1">
    <source>
        <dbReference type="SAM" id="MobiDB-lite"/>
    </source>
</evidence>
<gene>
    <name evidence="3" type="ORF">I5731_06195</name>
</gene>
<feature type="compositionally biased region" description="Gly residues" evidence="1">
    <location>
        <begin position="134"/>
        <end position="145"/>
    </location>
</feature>
<dbReference type="PRINTS" id="PR00050">
    <property type="entry name" value="COLDSHOCK"/>
</dbReference>
<dbReference type="GO" id="GO:0003676">
    <property type="term" value="F:nucleic acid binding"/>
    <property type="evidence" value="ECO:0007669"/>
    <property type="project" value="InterPro"/>
</dbReference>
<protein>
    <submittedName>
        <fullName evidence="3">CspA family cold shock protein</fullName>
    </submittedName>
</protein>
<dbReference type="InterPro" id="IPR012340">
    <property type="entry name" value="NA-bd_OB-fold"/>
</dbReference>
<feature type="domain" description="CSD" evidence="2">
    <location>
        <begin position="161"/>
        <end position="226"/>
    </location>
</feature>
<name>A0A931I187_9HYPH</name>
<feature type="domain" description="CSD" evidence="2">
    <location>
        <begin position="50"/>
        <end position="115"/>
    </location>
</feature>
<sequence>MGKGKDFRPPRRRGGFDDDMPSPFETRSNDRPQRSFGSPSYDSAPMAGPTVEATVSWFNPEKGFGFTELSDGSGDAFLHIGALQAIGRDSVAPGAKLKVQVAQGAKGKQVVKVIDVDESSAVEQRPRSFAPRPAGGGGGDRGGFGSPRPPRRQVDLSSASQLDGTVKWFNPDKGFGFVAGEDGGKDVFVHISVLQSAGLSHLDDGQRVSMKIVETPKGREAVAIQLED</sequence>
<proteinExistence type="predicted"/>
<dbReference type="Pfam" id="PF00313">
    <property type="entry name" value="CSD"/>
    <property type="match status" value="2"/>
</dbReference>
<dbReference type="PROSITE" id="PS51857">
    <property type="entry name" value="CSD_2"/>
    <property type="match status" value="2"/>
</dbReference>
<organism evidence="3 4">
    <name type="scientific">Methylobrevis albus</name>
    <dbReference type="NCBI Taxonomy" id="2793297"/>
    <lineage>
        <taxon>Bacteria</taxon>
        <taxon>Pseudomonadati</taxon>
        <taxon>Pseudomonadota</taxon>
        <taxon>Alphaproteobacteria</taxon>
        <taxon>Hyphomicrobiales</taxon>
        <taxon>Pleomorphomonadaceae</taxon>
        <taxon>Methylobrevis</taxon>
    </lineage>
</organism>
<evidence type="ECO:0000313" key="3">
    <source>
        <dbReference type="EMBL" id="MBH0237406.1"/>
    </source>
</evidence>
<dbReference type="InterPro" id="IPR011129">
    <property type="entry name" value="CSD"/>
</dbReference>